<protein>
    <submittedName>
        <fullName evidence="2">MATA-HMG</fullName>
    </submittedName>
</protein>
<dbReference type="EMBL" id="LLXJ01001161">
    <property type="protein sequence ID" value="PKC03570.1"/>
    <property type="molecule type" value="Genomic_DNA"/>
</dbReference>
<reference evidence="3 4" key="3">
    <citation type="submission" date="2017-09" db="EMBL/GenBank/DDBJ databases">
        <title>Extensive intraspecific genome diversity in a model arbuscular mycorrhizal fungus.</title>
        <authorList>
            <person name="Chen E.C."/>
            <person name="Morin E."/>
            <person name="Beaudet D."/>
            <person name="Noel J."/>
            <person name="Ndikumana S."/>
            <person name="Charron P."/>
            <person name="St-Onge C."/>
            <person name="Giorgi J."/>
            <person name="Grigoriev I.V."/>
            <person name="Roux C."/>
            <person name="Martin F.M."/>
            <person name="Corradi N."/>
        </authorList>
    </citation>
    <scope>NUCLEOTIDE SEQUENCE [LARGE SCALE GENOMIC DNA]</scope>
    <source>
        <strain evidence="3 4">A5</strain>
    </source>
</reference>
<evidence type="ECO:0000313" key="4">
    <source>
        <dbReference type="Proteomes" id="UP000232722"/>
    </source>
</evidence>
<evidence type="ECO:0000256" key="1">
    <source>
        <dbReference type="SAM" id="MobiDB-lite"/>
    </source>
</evidence>
<dbReference type="VEuPathDB" id="FungiDB:RhiirA1_500952"/>
<dbReference type="Proteomes" id="UP000232722">
    <property type="component" value="Unassembled WGS sequence"/>
</dbReference>
<gene>
    <name evidence="2" type="primary">HMG221</name>
    <name evidence="3" type="ORF">RhiirA5_401877</name>
</gene>
<feature type="region of interest" description="Disordered" evidence="1">
    <location>
        <begin position="283"/>
        <end position="302"/>
    </location>
</feature>
<sequence>MKAKEIKLTDYQKFLNFMENPPCDLNIDLDDLFQNIYNNNPYTLYRRNKMIQLRLDGPYAINYKILLVRMWHNEPNEIKEFFKILAIEGNRRFKLRSQMPYYEYYQPQLSSPRSYQTQPQTTQTYEYYQPYQPQPSSTQPQLHETYEYYQPYQPQPSSTQPQLHETYEYYQPYQPQPSSTQPQLHETYEYYQPYQPQPSSTQPQLHETYEYYQPYQPQPSSTQPQLHETYEYYQPYQPQPSSTQPQTYETYEYYQPYQPQLSSTQPQLQFQPYEANEFYELYDQPPQPLSQPQQLQQPQQQSQPHLLLYPLQLQPQQEEFLQSYIPVDEFRLQSSEQHEQPQLPIDYDFYFY</sequence>
<organism evidence="2">
    <name type="scientific">Rhizophagus irregularis</name>
    <dbReference type="NCBI Taxonomy" id="588596"/>
    <lineage>
        <taxon>Eukaryota</taxon>
        <taxon>Fungi</taxon>
        <taxon>Fungi incertae sedis</taxon>
        <taxon>Mucoromycota</taxon>
        <taxon>Glomeromycotina</taxon>
        <taxon>Glomeromycetes</taxon>
        <taxon>Glomerales</taxon>
        <taxon>Glomeraceae</taxon>
        <taxon>Rhizophagus</taxon>
    </lineage>
</organism>
<dbReference type="EMBL" id="KT212579">
    <property type="protein sequence ID" value="ANQ32479.1"/>
    <property type="molecule type" value="Genomic_DNA"/>
</dbReference>
<reference evidence="3 4" key="2">
    <citation type="submission" date="2016-04" db="EMBL/GenBank/DDBJ databases">
        <title>Genome analyses suggest a sexual origin of heterokaryosis in a supposedly ancient asexual fungus.</title>
        <authorList>
            <person name="Ropars J."/>
            <person name="Sedzielewska K."/>
            <person name="Noel J."/>
            <person name="Charron P."/>
            <person name="Farinelli L."/>
            <person name="Marton T."/>
            <person name="Kruger M."/>
            <person name="Pelin A."/>
            <person name="Brachmann A."/>
            <person name="Corradi N."/>
        </authorList>
    </citation>
    <scope>NUCLEOTIDE SEQUENCE [LARGE SCALE GENOMIC DNA]</scope>
    <source>
        <strain evidence="3 4">A5</strain>
    </source>
</reference>
<name>A0A1B1EUL2_9GLOM</name>
<reference evidence="2" key="1">
    <citation type="submission" date="2015-06" db="EMBL/GenBank/DDBJ databases">
        <title>Evolution and Diversity of Sexually-Related Genes in an Arbuscular Mycorrhizal Fungi.</title>
        <authorList>
            <person name="Charron P."/>
            <person name="Marton T."/>
            <person name="Corradi N."/>
        </authorList>
    </citation>
    <scope>NUCLEOTIDE SEQUENCE</scope>
    <source>
        <strain evidence="2">A5</strain>
    </source>
</reference>
<evidence type="ECO:0000313" key="3">
    <source>
        <dbReference type="EMBL" id="PKC03570.1"/>
    </source>
</evidence>
<dbReference type="VEuPathDB" id="FungiDB:RhiirFUN_022221"/>
<feature type="compositionally biased region" description="Low complexity" evidence="1">
    <location>
        <begin position="290"/>
        <end position="302"/>
    </location>
</feature>
<proteinExistence type="predicted"/>
<accession>A0A1B1EUL2</accession>
<dbReference type="VEuPathDB" id="FungiDB:FUN_016907"/>
<evidence type="ECO:0000313" key="2">
    <source>
        <dbReference type="EMBL" id="ANQ32479.1"/>
    </source>
</evidence>
<dbReference type="AlphaFoldDB" id="A0A1B1EUL2"/>